<evidence type="ECO:0000256" key="15">
    <source>
        <dbReference type="SAM" id="MobiDB-lite"/>
    </source>
</evidence>
<keyword evidence="12 16" id="KW-0472">Membrane</keyword>
<feature type="transmembrane region" description="Helical" evidence="16">
    <location>
        <begin position="102"/>
        <end position="124"/>
    </location>
</feature>
<evidence type="ECO:0000256" key="8">
    <source>
        <dbReference type="ARBA" id="ARBA00022837"/>
    </source>
</evidence>
<evidence type="ECO:0000256" key="7">
    <source>
        <dbReference type="ARBA" id="ARBA00022801"/>
    </source>
</evidence>
<evidence type="ECO:0000313" key="19">
    <source>
        <dbReference type="Proteomes" id="UP001530400"/>
    </source>
</evidence>
<dbReference type="GO" id="GO:0016787">
    <property type="term" value="F:hydrolase activity"/>
    <property type="evidence" value="ECO:0007669"/>
    <property type="project" value="UniProtKB-KW"/>
</dbReference>
<evidence type="ECO:0000256" key="2">
    <source>
        <dbReference type="ARBA" id="ARBA00004651"/>
    </source>
</evidence>
<keyword evidence="10 16" id="KW-1133">Transmembrane helix</keyword>
<evidence type="ECO:0000256" key="9">
    <source>
        <dbReference type="ARBA" id="ARBA00022963"/>
    </source>
</evidence>
<dbReference type="PANTHER" id="PTHR45792:SF8">
    <property type="entry name" value="DIACYLGLYCEROL LIPASE-ALPHA"/>
    <property type="match status" value="1"/>
</dbReference>
<dbReference type="EMBL" id="JALLPJ020001388">
    <property type="protein sequence ID" value="KAL3766236.1"/>
    <property type="molecule type" value="Genomic_DNA"/>
</dbReference>
<evidence type="ECO:0000256" key="4">
    <source>
        <dbReference type="ARBA" id="ARBA00022553"/>
    </source>
</evidence>
<evidence type="ECO:0000256" key="14">
    <source>
        <dbReference type="ARBA" id="ARBA00026104"/>
    </source>
</evidence>
<name>A0ABD3MWA9_9STRA</name>
<comment type="cofactor">
    <cofactor evidence="1">
        <name>Ca(2+)</name>
        <dbReference type="ChEBI" id="CHEBI:29108"/>
    </cofactor>
</comment>
<sequence>MPALKVYQVFGFDLTTRPFSGDDLHIVCLILATYRVLQSLCLAPLIINHLVEKIRGGNLLVNGYKKWCPQYALGGSTDLLVYTVDEQQLQNVTITVDISGSIFLWATVIFVFIDFTWILCVWSAASIGTPTQSMGRDAYLKPLIIYKMLAVNVFPILLLALGIAKVVDVRKNNYGCGEEQPKFYPDETPMYSLFCVLMVTFALELLVFPTIATNKVVHWIRRSKLVRKTYSTRSKGERLEQCLGYIFKCVAMCNKDLGGQDLKNKGEMKDFASNLMEFTNNDAKVDVVLSDMYVGGKLLARVQAERRYITIQKLKETSNQGQDQDSNDVNEEAMATEEEATESMNRRSLLQSKTLSKYKQILTIQPKKNGHDYVVSEKRVLSSKNEEDVDVIKTAAHYSLYALYIYIDIFEAALNDFDLPEDCQTFIRDLNTLLSPHNDSYRLKRVGCDHAHLCYANFSNGIAATPYAILVDEEKKSVVITVRGTLSLEDWVIDLQYVPLPLDDVGEICGFDGKGHHCHKGVLTRTKWLYNDIKVHKVLKLLFSEDSQYKEYNLVVVGHSLGGGCASVLSLMLRPSFPNLKCYAFEPPGCIFDDRLAGECNEFITAIIRHDDVVPRVTQPNLETLRDEFFDVLARIKVPKLHAFRDVRTPVVNSSQLIQRNAKVLCPRREIERDTPFYEQVRKFRTERAAKNQTGEVSVKLYIPGRIVHLVDTKGDEKAYIPYWASRYEFKQVVISATMLSDHSMIPLPDILKDLDLDNVHEEDTFGIKDAPNNNLDPSFLEFMLCSYPNGGLVGLLVVSSLTALICCFLSNSVCKFVTRETVVFFPNSTTTPGFGISAGIYSYTLKQCPRHDTSCEETVPDELDDSKYCQPYPSTFFIDQYWTAARACSITSLLLALVGLAVVSLATCTKMKRKRWKYFSLIFLMASFFQGLQFLIFQSGLCNVMSFPLKGYYAYADCALSKGAYMSIAAVVLQFTNAIGCIAMLRKKHED</sequence>
<keyword evidence="7" id="KW-0378">Hydrolase</keyword>
<evidence type="ECO:0000256" key="6">
    <source>
        <dbReference type="ARBA" id="ARBA00022723"/>
    </source>
</evidence>
<comment type="caution">
    <text evidence="18">The sequence shown here is derived from an EMBL/GenBank/DDBJ whole genome shotgun (WGS) entry which is preliminary data.</text>
</comment>
<keyword evidence="3" id="KW-1003">Cell membrane</keyword>
<evidence type="ECO:0000259" key="17">
    <source>
        <dbReference type="Pfam" id="PF01764"/>
    </source>
</evidence>
<dbReference type="Gene3D" id="3.40.50.1820">
    <property type="entry name" value="alpha/beta hydrolase"/>
    <property type="match status" value="1"/>
</dbReference>
<dbReference type="Gene3D" id="1.20.140.150">
    <property type="match status" value="1"/>
</dbReference>
<dbReference type="GO" id="GO:0016042">
    <property type="term" value="P:lipid catabolic process"/>
    <property type="evidence" value="ECO:0007669"/>
    <property type="project" value="UniProtKB-KW"/>
</dbReference>
<accession>A0ABD3MWA9</accession>
<keyword evidence="8" id="KW-0106">Calcium</keyword>
<keyword evidence="9" id="KW-0442">Lipid degradation</keyword>
<keyword evidence="4" id="KW-0597">Phosphoprotein</keyword>
<feature type="transmembrane region" description="Helical" evidence="16">
    <location>
        <begin position="882"/>
        <end position="907"/>
    </location>
</feature>
<feature type="transmembrane region" description="Helical" evidence="16">
    <location>
        <begin position="919"/>
        <end position="938"/>
    </location>
</feature>
<keyword evidence="5 16" id="KW-0812">Transmembrane</keyword>
<feature type="region of interest" description="Disordered" evidence="15">
    <location>
        <begin position="316"/>
        <end position="347"/>
    </location>
</feature>
<dbReference type="Proteomes" id="UP001530400">
    <property type="component" value="Unassembled WGS sequence"/>
</dbReference>
<feature type="transmembrane region" description="Helical" evidence="16">
    <location>
        <begin position="965"/>
        <end position="986"/>
    </location>
</feature>
<dbReference type="CDD" id="cd00519">
    <property type="entry name" value="Lipase_3"/>
    <property type="match status" value="1"/>
</dbReference>
<evidence type="ECO:0000256" key="1">
    <source>
        <dbReference type="ARBA" id="ARBA00001913"/>
    </source>
</evidence>
<evidence type="ECO:0000256" key="12">
    <source>
        <dbReference type="ARBA" id="ARBA00023136"/>
    </source>
</evidence>
<reference evidence="18 19" key="1">
    <citation type="submission" date="2024-10" db="EMBL/GenBank/DDBJ databases">
        <title>Updated reference genomes for cyclostephanoid diatoms.</title>
        <authorList>
            <person name="Roberts W.R."/>
            <person name="Alverson A.J."/>
        </authorList>
    </citation>
    <scope>NUCLEOTIDE SEQUENCE [LARGE SCALE GENOMIC DNA]</scope>
    <source>
        <strain evidence="18 19">AJA010-31</strain>
    </source>
</reference>
<evidence type="ECO:0000256" key="13">
    <source>
        <dbReference type="ARBA" id="ARBA00024531"/>
    </source>
</evidence>
<keyword evidence="19" id="KW-1185">Reference proteome</keyword>
<feature type="transmembrane region" description="Helical" evidence="16">
    <location>
        <begin position="823"/>
        <end position="844"/>
    </location>
</feature>
<evidence type="ECO:0000256" key="3">
    <source>
        <dbReference type="ARBA" id="ARBA00022475"/>
    </source>
</evidence>
<evidence type="ECO:0000256" key="16">
    <source>
        <dbReference type="SAM" id="Phobius"/>
    </source>
</evidence>
<gene>
    <name evidence="18" type="ORF">ACHAWO_012238</name>
</gene>
<dbReference type="InterPro" id="IPR002921">
    <property type="entry name" value="Fungal_lipase-type"/>
</dbReference>
<dbReference type="AlphaFoldDB" id="A0ABD3MWA9"/>
<keyword evidence="11" id="KW-0443">Lipid metabolism</keyword>
<feature type="compositionally biased region" description="Acidic residues" evidence="15">
    <location>
        <begin position="325"/>
        <end position="341"/>
    </location>
</feature>
<dbReference type="GO" id="GO:0005886">
    <property type="term" value="C:plasma membrane"/>
    <property type="evidence" value="ECO:0007669"/>
    <property type="project" value="UniProtKB-SubCell"/>
</dbReference>
<evidence type="ECO:0000256" key="11">
    <source>
        <dbReference type="ARBA" id="ARBA00023098"/>
    </source>
</evidence>
<feature type="transmembrane region" description="Helical" evidence="16">
    <location>
        <begin position="191"/>
        <end position="212"/>
    </location>
</feature>
<evidence type="ECO:0000313" key="18">
    <source>
        <dbReference type="EMBL" id="KAL3766236.1"/>
    </source>
</evidence>
<dbReference type="InterPro" id="IPR029058">
    <property type="entry name" value="AB_hydrolase_fold"/>
</dbReference>
<evidence type="ECO:0000256" key="10">
    <source>
        <dbReference type="ARBA" id="ARBA00022989"/>
    </source>
</evidence>
<organism evidence="18 19">
    <name type="scientific">Cyclotella atomus</name>
    <dbReference type="NCBI Taxonomy" id="382360"/>
    <lineage>
        <taxon>Eukaryota</taxon>
        <taxon>Sar</taxon>
        <taxon>Stramenopiles</taxon>
        <taxon>Ochrophyta</taxon>
        <taxon>Bacillariophyta</taxon>
        <taxon>Coscinodiscophyceae</taxon>
        <taxon>Thalassiosirophycidae</taxon>
        <taxon>Stephanodiscales</taxon>
        <taxon>Stephanodiscaceae</taxon>
        <taxon>Cyclotella</taxon>
    </lineage>
</organism>
<comment type="catalytic activity">
    <reaction evidence="13">
        <text>a 1,2-diacyl-sn-glycerol + H2O = a 2-acylglycerol + a fatty acid + H(+)</text>
        <dbReference type="Rhea" id="RHEA:33275"/>
        <dbReference type="ChEBI" id="CHEBI:15377"/>
        <dbReference type="ChEBI" id="CHEBI:15378"/>
        <dbReference type="ChEBI" id="CHEBI:17389"/>
        <dbReference type="ChEBI" id="CHEBI:17815"/>
        <dbReference type="ChEBI" id="CHEBI:28868"/>
        <dbReference type="EC" id="3.1.1.116"/>
    </reaction>
    <physiologicalReaction direction="left-to-right" evidence="13">
        <dbReference type="Rhea" id="RHEA:33276"/>
    </physiologicalReaction>
</comment>
<dbReference type="InterPro" id="IPR052214">
    <property type="entry name" value="DAG_Lipase-Related"/>
</dbReference>
<protein>
    <recommendedName>
        <fullName evidence="14">sn-1-specific diacylglycerol lipase</fullName>
        <ecNumber evidence="14">3.1.1.116</ecNumber>
    </recommendedName>
</protein>
<keyword evidence="6" id="KW-0479">Metal-binding</keyword>
<feature type="domain" description="Fungal lipase-type" evidence="17">
    <location>
        <begin position="479"/>
        <end position="619"/>
    </location>
</feature>
<proteinExistence type="predicted"/>
<dbReference type="PANTHER" id="PTHR45792">
    <property type="entry name" value="DIACYLGLYCEROL LIPASE HOMOLOG-RELATED"/>
    <property type="match status" value="1"/>
</dbReference>
<dbReference type="GO" id="GO:0046872">
    <property type="term" value="F:metal ion binding"/>
    <property type="evidence" value="ECO:0007669"/>
    <property type="project" value="UniProtKB-KW"/>
</dbReference>
<dbReference type="EC" id="3.1.1.116" evidence="14"/>
<feature type="transmembrane region" description="Helical" evidence="16">
    <location>
        <begin position="144"/>
        <end position="164"/>
    </location>
</feature>
<evidence type="ECO:0000256" key="5">
    <source>
        <dbReference type="ARBA" id="ARBA00022692"/>
    </source>
</evidence>
<comment type="subcellular location">
    <subcellularLocation>
        <location evidence="2">Cell membrane</location>
        <topology evidence="2">Multi-pass membrane protein</topology>
    </subcellularLocation>
</comment>
<dbReference type="SUPFAM" id="SSF53474">
    <property type="entry name" value="alpha/beta-Hydrolases"/>
    <property type="match status" value="1"/>
</dbReference>
<feature type="transmembrane region" description="Helical" evidence="16">
    <location>
        <begin position="791"/>
        <end position="811"/>
    </location>
</feature>
<dbReference type="Pfam" id="PF01764">
    <property type="entry name" value="Lipase_3"/>
    <property type="match status" value="1"/>
</dbReference>